<sequence>MAKRLVLSFLTDANVPDSVGNALIEAGHDVVRVRDIMAADAPDPVVAEAAMRAKRILVSWDRDFNQQRFRKERFAQLSRIGFSCPEEEGARRLRIVMDMIEFTVIRADGSPITITIAKDKISVTC</sequence>
<dbReference type="Proteomes" id="UP000293520">
    <property type="component" value="Unassembled WGS sequence"/>
</dbReference>
<organism evidence="2 3">
    <name type="scientific">Paracoccus subflavus</name>
    <dbReference type="NCBI Taxonomy" id="2528244"/>
    <lineage>
        <taxon>Bacteria</taxon>
        <taxon>Pseudomonadati</taxon>
        <taxon>Pseudomonadota</taxon>
        <taxon>Alphaproteobacteria</taxon>
        <taxon>Rhodobacterales</taxon>
        <taxon>Paracoccaceae</taxon>
        <taxon>Paracoccus</taxon>
    </lineage>
</organism>
<dbReference type="Pfam" id="PF18480">
    <property type="entry name" value="DUF5615"/>
    <property type="match status" value="1"/>
</dbReference>
<proteinExistence type="predicted"/>
<evidence type="ECO:0000313" key="2">
    <source>
        <dbReference type="EMBL" id="TBN36567.1"/>
    </source>
</evidence>
<dbReference type="RefSeq" id="WP_130992215.1">
    <property type="nucleotide sequence ID" value="NZ_SISK01000017.1"/>
</dbReference>
<feature type="domain" description="DUF5615" evidence="1">
    <location>
        <begin position="9"/>
        <end position="71"/>
    </location>
</feature>
<name>A0A4V2JBR7_9RHOB</name>
<dbReference type="AlphaFoldDB" id="A0A4V2JBR7"/>
<dbReference type="EMBL" id="SISK01000017">
    <property type="protein sequence ID" value="TBN36567.1"/>
    <property type="molecule type" value="Genomic_DNA"/>
</dbReference>
<dbReference type="InterPro" id="IPR041049">
    <property type="entry name" value="DUF5615"/>
</dbReference>
<evidence type="ECO:0000313" key="3">
    <source>
        <dbReference type="Proteomes" id="UP000293520"/>
    </source>
</evidence>
<accession>A0A4V2JBR7</accession>
<evidence type="ECO:0000259" key="1">
    <source>
        <dbReference type="Pfam" id="PF18480"/>
    </source>
</evidence>
<gene>
    <name evidence="2" type="ORF">EYE42_15490</name>
</gene>
<reference evidence="2 3" key="1">
    <citation type="submission" date="2019-02" db="EMBL/GenBank/DDBJ databases">
        <title>Paracoccus subflavus sp. nov., isolated from marine sediment of the Pacific Ocean.</title>
        <authorList>
            <person name="Zhang G."/>
        </authorList>
    </citation>
    <scope>NUCLEOTIDE SEQUENCE [LARGE SCALE GENOMIC DNA]</scope>
    <source>
        <strain evidence="2 3">GY0581</strain>
    </source>
</reference>
<dbReference type="OrthoDB" id="7864632at2"/>
<protein>
    <recommendedName>
        <fullName evidence="1">DUF5615 domain-containing protein</fullName>
    </recommendedName>
</protein>
<comment type="caution">
    <text evidence="2">The sequence shown here is derived from an EMBL/GenBank/DDBJ whole genome shotgun (WGS) entry which is preliminary data.</text>
</comment>
<keyword evidence="3" id="KW-1185">Reference proteome</keyword>